<dbReference type="GO" id="GO:0006950">
    <property type="term" value="P:response to stress"/>
    <property type="evidence" value="ECO:0007669"/>
    <property type="project" value="TreeGrafter"/>
</dbReference>
<evidence type="ECO:0000256" key="3">
    <source>
        <dbReference type="ARBA" id="ARBA00023163"/>
    </source>
</evidence>
<dbReference type="Proteomes" id="UP000009173">
    <property type="component" value="Chromosome"/>
</dbReference>
<keyword evidence="3" id="KW-0804">Transcription</keyword>
<evidence type="ECO:0000259" key="4">
    <source>
        <dbReference type="PROSITE" id="PS50995"/>
    </source>
</evidence>
<dbReference type="SMART" id="SM00347">
    <property type="entry name" value="HTH_MARR"/>
    <property type="match status" value="1"/>
</dbReference>
<dbReference type="InterPro" id="IPR036388">
    <property type="entry name" value="WH-like_DNA-bd_sf"/>
</dbReference>
<dbReference type="PANTHER" id="PTHR33164">
    <property type="entry name" value="TRANSCRIPTIONAL REGULATOR, MARR FAMILY"/>
    <property type="match status" value="1"/>
</dbReference>
<feature type="domain" description="HTH marR-type" evidence="4">
    <location>
        <begin position="16"/>
        <end position="152"/>
    </location>
</feature>
<dbReference type="GO" id="GO:0003700">
    <property type="term" value="F:DNA-binding transcription factor activity"/>
    <property type="evidence" value="ECO:0007669"/>
    <property type="project" value="InterPro"/>
</dbReference>
<keyword evidence="1" id="KW-0805">Transcription regulation</keyword>
<protein>
    <submittedName>
        <fullName evidence="5">Transcriptional regulator, MarR family</fullName>
    </submittedName>
</protein>
<dbReference type="Pfam" id="PF01047">
    <property type="entry name" value="MarR"/>
    <property type="match status" value="1"/>
</dbReference>
<keyword evidence="2" id="KW-0238">DNA-binding</keyword>
<dbReference type="InterPro" id="IPR011991">
    <property type="entry name" value="ArsR-like_HTH"/>
</dbReference>
<reference evidence="6" key="1">
    <citation type="journal article" date="2009" name="Environ. Microbiol.">
        <title>Contribution of mobile genetic elements to Desulfovibrio vulgaris genome plasticity.</title>
        <authorList>
            <person name="Walker C.B."/>
            <person name="Stolyar S."/>
            <person name="Chivian D."/>
            <person name="Pinel N."/>
            <person name="Gabster J.A."/>
            <person name="Dehal P.S."/>
            <person name="He Z."/>
            <person name="Yang Z.K."/>
            <person name="Yen H.C."/>
            <person name="Zhou J."/>
            <person name="Wall J.D."/>
            <person name="Hazen T.C."/>
            <person name="Arkin A.P."/>
            <person name="Stahl D.A."/>
        </authorList>
    </citation>
    <scope>NUCLEOTIDE SEQUENCE [LARGE SCALE GENOMIC DNA]</scope>
    <source>
        <strain evidence="6">DP4</strain>
    </source>
</reference>
<dbReference type="InterPro" id="IPR039422">
    <property type="entry name" value="MarR/SlyA-like"/>
</dbReference>
<sequence>MGLDYPSWQMVEENPREGFGMTVGEVARQWRILLDARLKPLGLSFSRWAVLVTLHFEGPMSQVELARYIGVEAPSLVRQLDKLEKEGLVRRVQHPADRRIKVVEIDPRAFSICEKVRAMALQLRDEVFEGIDEPTIRAAHQALLTIRDRMARMQA</sequence>
<name>A0A0H3ABW2_NITV4</name>
<evidence type="ECO:0000313" key="6">
    <source>
        <dbReference type="Proteomes" id="UP000009173"/>
    </source>
</evidence>
<dbReference type="InterPro" id="IPR000835">
    <property type="entry name" value="HTH_MarR-typ"/>
</dbReference>
<proteinExistence type="predicted"/>
<dbReference type="PANTHER" id="PTHR33164:SF64">
    <property type="entry name" value="TRANSCRIPTIONAL REGULATOR SLYA"/>
    <property type="match status" value="1"/>
</dbReference>
<dbReference type="AlphaFoldDB" id="A0A0H3ABW2"/>
<dbReference type="SUPFAM" id="SSF46785">
    <property type="entry name" value="Winged helix' DNA-binding domain"/>
    <property type="match status" value="1"/>
</dbReference>
<dbReference type="GO" id="GO:0003677">
    <property type="term" value="F:DNA binding"/>
    <property type="evidence" value="ECO:0007669"/>
    <property type="project" value="UniProtKB-KW"/>
</dbReference>
<dbReference type="KEGG" id="dvl:Dvul_2898"/>
<evidence type="ECO:0000313" key="5">
    <source>
        <dbReference type="EMBL" id="ABM29909.1"/>
    </source>
</evidence>
<dbReference type="EMBL" id="CP000527">
    <property type="protein sequence ID" value="ABM29909.1"/>
    <property type="molecule type" value="Genomic_DNA"/>
</dbReference>
<dbReference type="PROSITE" id="PS50995">
    <property type="entry name" value="HTH_MARR_2"/>
    <property type="match status" value="1"/>
</dbReference>
<dbReference type="HOGENOM" id="CLU_083287_18_2_7"/>
<dbReference type="RefSeq" id="WP_011793158.1">
    <property type="nucleotide sequence ID" value="NC_008751.1"/>
</dbReference>
<dbReference type="InterPro" id="IPR036390">
    <property type="entry name" value="WH_DNA-bd_sf"/>
</dbReference>
<gene>
    <name evidence="5" type="ordered locus">Dvul_2898</name>
</gene>
<dbReference type="CDD" id="cd00090">
    <property type="entry name" value="HTH_ARSR"/>
    <property type="match status" value="1"/>
</dbReference>
<dbReference type="PRINTS" id="PR00598">
    <property type="entry name" value="HTHMARR"/>
</dbReference>
<accession>A0A0H3ABW2</accession>
<evidence type="ECO:0000256" key="2">
    <source>
        <dbReference type="ARBA" id="ARBA00023125"/>
    </source>
</evidence>
<organism evidence="5 6">
    <name type="scientific">Nitratidesulfovibrio vulgaris (strain DP4)</name>
    <name type="common">Desulfovibrio vulgaris</name>
    <dbReference type="NCBI Taxonomy" id="391774"/>
    <lineage>
        <taxon>Bacteria</taxon>
        <taxon>Pseudomonadati</taxon>
        <taxon>Thermodesulfobacteriota</taxon>
        <taxon>Desulfovibrionia</taxon>
        <taxon>Desulfovibrionales</taxon>
        <taxon>Desulfovibrionaceae</taxon>
        <taxon>Nitratidesulfovibrio</taxon>
    </lineage>
</organism>
<evidence type="ECO:0000256" key="1">
    <source>
        <dbReference type="ARBA" id="ARBA00023015"/>
    </source>
</evidence>
<dbReference type="Gene3D" id="1.10.10.10">
    <property type="entry name" value="Winged helix-like DNA-binding domain superfamily/Winged helix DNA-binding domain"/>
    <property type="match status" value="1"/>
</dbReference>